<name>A0A2P2N6H6_RHIMU</name>
<proteinExistence type="predicted"/>
<dbReference type="EMBL" id="GGEC01057620">
    <property type="protein sequence ID" value="MBX38104.1"/>
    <property type="molecule type" value="Transcribed_RNA"/>
</dbReference>
<sequence>MFLFHWGLYLILSWISVLKSNDFRLS</sequence>
<evidence type="ECO:0000313" key="1">
    <source>
        <dbReference type="EMBL" id="MBX38104.1"/>
    </source>
</evidence>
<reference evidence="1" key="1">
    <citation type="submission" date="2018-02" db="EMBL/GenBank/DDBJ databases">
        <title>Rhizophora mucronata_Transcriptome.</title>
        <authorList>
            <person name="Meera S.P."/>
            <person name="Sreeshan A."/>
            <person name="Augustine A."/>
        </authorList>
    </citation>
    <scope>NUCLEOTIDE SEQUENCE</scope>
    <source>
        <tissue evidence="1">Leaf</tissue>
    </source>
</reference>
<organism evidence="1">
    <name type="scientific">Rhizophora mucronata</name>
    <name type="common">Asiatic mangrove</name>
    <dbReference type="NCBI Taxonomy" id="61149"/>
    <lineage>
        <taxon>Eukaryota</taxon>
        <taxon>Viridiplantae</taxon>
        <taxon>Streptophyta</taxon>
        <taxon>Embryophyta</taxon>
        <taxon>Tracheophyta</taxon>
        <taxon>Spermatophyta</taxon>
        <taxon>Magnoliopsida</taxon>
        <taxon>eudicotyledons</taxon>
        <taxon>Gunneridae</taxon>
        <taxon>Pentapetalae</taxon>
        <taxon>rosids</taxon>
        <taxon>fabids</taxon>
        <taxon>Malpighiales</taxon>
        <taxon>Rhizophoraceae</taxon>
        <taxon>Rhizophora</taxon>
    </lineage>
</organism>
<dbReference type="AlphaFoldDB" id="A0A2P2N6H6"/>
<accession>A0A2P2N6H6</accession>
<protein>
    <submittedName>
        <fullName evidence="1">Uncharacterized protein</fullName>
    </submittedName>
</protein>